<evidence type="ECO:0000313" key="4">
    <source>
        <dbReference type="Proteomes" id="UP000253551"/>
    </source>
</evidence>
<dbReference type="InterPro" id="IPR017850">
    <property type="entry name" value="Alkaline_phosphatase_core_sf"/>
</dbReference>
<dbReference type="GO" id="GO:0051377">
    <property type="term" value="F:mannose-ethanolamine phosphotransferase activity"/>
    <property type="evidence" value="ECO:0007669"/>
    <property type="project" value="TreeGrafter"/>
</dbReference>
<feature type="transmembrane region" description="Helical" evidence="1">
    <location>
        <begin position="251"/>
        <end position="269"/>
    </location>
</feature>
<proteinExistence type="predicted"/>
<keyword evidence="1" id="KW-0472">Membrane</keyword>
<keyword evidence="4" id="KW-1185">Reference proteome</keyword>
<dbReference type="InterPro" id="IPR039524">
    <property type="entry name" value="PIGO/GPI13"/>
</dbReference>
<feature type="transmembrane region" description="Helical" evidence="1">
    <location>
        <begin position="657"/>
        <end position="678"/>
    </location>
</feature>
<dbReference type="PANTHER" id="PTHR23071">
    <property type="entry name" value="PHOSPHATIDYLINOSITOL GLYCAN"/>
    <property type="match status" value="1"/>
</dbReference>
<keyword evidence="1" id="KW-1133">Transmembrane helix</keyword>
<feature type="transmembrane region" description="Helical" evidence="1">
    <location>
        <begin position="349"/>
        <end position="367"/>
    </location>
</feature>
<dbReference type="AlphaFoldDB" id="A0A367J8I4"/>
<reference evidence="3 4" key="1">
    <citation type="journal article" date="2018" name="G3 (Bethesda)">
        <title>Phylogenetic and Phylogenomic Definition of Rhizopus Species.</title>
        <authorList>
            <person name="Gryganskyi A.P."/>
            <person name="Golan J."/>
            <person name="Dolatabadi S."/>
            <person name="Mondo S."/>
            <person name="Robb S."/>
            <person name="Idnurm A."/>
            <person name="Muszewska A."/>
            <person name="Steczkiewicz K."/>
            <person name="Masonjones S."/>
            <person name="Liao H.L."/>
            <person name="Gajdeczka M.T."/>
            <person name="Anike F."/>
            <person name="Vuek A."/>
            <person name="Anishchenko I.M."/>
            <person name="Voigt K."/>
            <person name="de Hoog G.S."/>
            <person name="Smith M.E."/>
            <person name="Heitman J."/>
            <person name="Vilgalys R."/>
            <person name="Stajich J.E."/>
        </authorList>
    </citation>
    <scope>NUCLEOTIDE SEQUENCE [LARGE SCALE GENOMIC DNA]</scope>
    <source>
        <strain evidence="3 4">LSU 92-RS-03</strain>
    </source>
</reference>
<gene>
    <name evidence="3" type="primary">GPI13</name>
    <name evidence="3" type="ORF">CU098_006188</name>
</gene>
<keyword evidence="3" id="KW-0808">Transferase</keyword>
<dbReference type="GO" id="GO:0006506">
    <property type="term" value="P:GPI anchor biosynthetic process"/>
    <property type="evidence" value="ECO:0007669"/>
    <property type="project" value="InterPro"/>
</dbReference>
<feature type="transmembrane region" description="Helical" evidence="1">
    <location>
        <begin position="448"/>
        <end position="466"/>
    </location>
</feature>
<dbReference type="Pfam" id="PF19316">
    <property type="entry name" value="PIGO_PIGG"/>
    <property type="match status" value="1"/>
</dbReference>
<dbReference type="Proteomes" id="UP000253551">
    <property type="component" value="Unassembled WGS sequence"/>
</dbReference>
<feature type="transmembrane region" description="Helical" evidence="1">
    <location>
        <begin position="224"/>
        <end position="242"/>
    </location>
</feature>
<comment type="caution">
    <text evidence="3">The sequence shown here is derived from an EMBL/GenBank/DDBJ whole genome shotgun (WGS) entry which is preliminary data.</text>
</comment>
<feature type="domain" description="GPI ethanolamine phosphate transferase 2 C-terminal" evidence="2">
    <location>
        <begin position="507"/>
        <end position="705"/>
    </location>
</feature>
<dbReference type="GO" id="GO:0005789">
    <property type="term" value="C:endoplasmic reticulum membrane"/>
    <property type="evidence" value="ECO:0007669"/>
    <property type="project" value="TreeGrafter"/>
</dbReference>
<organism evidence="3 4">
    <name type="scientific">Rhizopus stolonifer</name>
    <name type="common">Rhizopus nigricans</name>
    <dbReference type="NCBI Taxonomy" id="4846"/>
    <lineage>
        <taxon>Eukaryota</taxon>
        <taxon>Fungi</taxon>
        <taxon>Fungi incertae sedis</taxon>
        <taxon>Mucoromycota</taxon>
        <taxon>Mucoromycotina</taxon>
        <taxon>Mucoromycetes</taxon>
        <taxon>Mucorales</taxon>
        <taxon>Mucorineae</taxon>
        <taxon>Rhizopodaceae</taxon>
        <taxon>Rhizopus</taxon>
    </lineage>
</organism>
<protein>
    <submittedName>
        <fullName evidence="3">Mannose-ethanolamine phosphotransferase gpi13</fullName>
    </submittedName>
</protein>
<evidence type="ECO:0000259" key="2">
    <source>
        <dbReference type="Pfam" id="PF19316"/>
    </source>
</evidence>
<dbReference type="EMBL" id="PJQM01003985">
    <property type="protein sequence ID" value="RCH86220.1"/>
    <property type="molecule type" value="Genomic_DNA"/>
</dbReference>
<sequence>MGDHGMSVEGDHGGESVEELMSTLFLYSDRPSFKDEYMQQFSRRIHQSRAEKLDYDIDSISKRLLYNAKEYPIVAQIHLVPTLAYLLQIPIPFGNLGAILPDVLHPLHQGKNRLYHLLHMVEQFRTNALQVYDYLDQYAQQTSQLDFSFSKLNPLKQHLYRAESIMLSLLQEPSFLTDLESDSPSSLDAFTLQLEKAIFAYDTFLISTIKYCQSIWAQFDTGCMLLGVIILGLGTLTSFCLLNQPTVSSTSILKVALPVLSVGLLMVYARYSVLDDLVMSKGWFEKMDFVDWIGASVAIAICSSLLVIKPQATTSQFWNKLDWPLLILASIVQSFTLGSNSLVIWEDRGTLFVLGVLCIFWMVRNLTSIPQFSFVQVILAIIFPMGLLTLARIASFTGQCREEQFPHCNYFHNGLLIFEHSNEGYMSIALLVVTFTLLVYFGAHLGRITNMVVGGVYQISSIIVFYRTVYEIFSKTLDTGVEEKTELALMIQKYVEIYLPRGVYGLFFFGVLLAFIQLYYYSPGQEKRASRMCWTLFILATPVLALLQRPLGSAIILGSPFLIELLCQGAPSSLLIRLTILHFLGHHLFFTTGHQATFTSLPWKAAFIGFQDMHYYTGMVLVTLSTVAGYILTWLGWSVILLETMEEHKAQVSKECLHLLTLLHLIPTFLCAVFVFVLRRHLMTWKIFAPRFLFQVLLQVGAHVAAIISERFL</sequence>
<evidence type="ECO:0000313" key="3">
    <source>
        <dbReference type="EMBL" id="RCH86220.1"/>
    </source>
</evidence>
<keyword evidence="1" id="KW-0812">Transmembrane</keyword>
<feature type="transmembrane region" description="Helical" evidence="1">
    <location>
        <begin position="321"/>
        <end position="343"/>
    </location>
</feature>
<dbReference type="STRING" id="4846.A0A367J8I4"/>
<feature type="transmembrane region" description="Helical" evidence="1">
    <location>
        <begin position="424"/>
        <end position="441"/>
    </location>
</feature>
<dbReference type="Gene3D" id="3.40.720.10">
    <property type="entry name" value="Alkaline Phosphatase, subunit A"/>
    <property type="match status" value="1"/>
</dbReference>
<feature type="transmembrane region" description="Helical" evidence="1">
    <location>
        <begin position="613"/>
        <end position="637"/>
    </location>
</feature>
<name>A0A367J8I4_RHIST</name>
<feature type="transmembrane region" description="Helical" evidence="1">
    <location>
        <begin position="574"/>
        <end position="592"/>
    </location>
</feature>
<dbReference type="PANTHER" id="PTHR23071:SF1">
    <property type="entry name" value="GPI ETHANOLAMINE PHOSPHATE TRANSFERASE 3"/>
    <property type="match status" value="1"/>
</dbReference>
<evidence type="ECO:0000256" key="1">
    <source>
        <dbReference type="SAM" id="Phobius"/>
    </source>
</evidence>
<feature type="transmembrane region" description="Helical" evidence="1">
    <location>
        <begin position="374"/>
        <end position="394"/>
    </location>
</feature>
<dbReference type="InterPro" id="IPR045687">
    <property type="entry name" value="PIGG/GPI7_C"/>
</dbReference>
<feature type="transmembrane region" description="Helical" evidence="1">
    <location>
        <begin position="503"/>
        <end position="521"/>
    </location>
</feature>
<dbReference type="OrthoDB" id="272139at2759"/>
<accession>A0A367J8I4</accession>
<feature type="transmembrane region" description="Helical" evidence="1">
    <location>
        <begin position="690"/>
        <end position="708"/>
    </location>
</feature>
<feature type="transmembrane region" description="Helical" evidence="1">
    <location>
        <begin position="289"/>
        <end position="309"/>
    </location>
</feature>
<feature type="transmembrane region" description="Helical" evidence="1">
    <location>
        <begin position="533"/>
        <end position="562"/>
    </location>
</feature>